<accession>A0ABT7S9I5</accession>
<proteinExistence type="predicted"/>
<protein>
    <submittedName>
        <fullName evidence="1">Pilus assembly protein FlpE</fullName>
    </submittedName>
</protein>
<gene>
    <name evidence="1" type="ORF">QRT05_13180</name>
</gene>
<dbReference type="InterPro" id="IPR027417">
    <property type="entry name" value="P-loop_NTPase"/>
</dbReference>
<keyword evidence="2" id="KW-1185">Reference proteome</keyword>
<dbReference type="Gene3D" id="3.40.50.300">
    <property type="entry name" value="P-loop containing nucleotide triphosphate hydrolases"/>
    <property type="match status" value="1"/>
</dbReference>
<evidence type="ECO:0000313" key="2">
    <source>
        <dbReference type="Proteomes" id="UP001321453"/>
    </source>
</evidence>
<evidence type="ECO:0000313" key="1">
    <source>
        <dbReference type="EMBL" id="MDM7832290.1"/>
    </source>
</evidence>
<dbReference type="SUPFAM" id="SSF52540">
    <property type="entry name" value="P-loop containing nucleoside triphosphate hydrolases"/>
    <property type="match status" value="1"/>
</dbReference>
<dbReference type="Proteomes" id="UP001321453">
    <property type="component" value="Unassembled WGS sequence"/>
</dbReference>
<sequence length="237" mass="23869">MEVHEWPARATRPSALTVGVVGARGGVGATVLAAALAQRLAQRTATALVGLDRSCAGVDLLLGLEGVPGARWPDLASARGEVDGADVVALLPRWGTCAVLGPDGARPGIPDDDAVRDVLRALGVVLGALVLDLDRAAVLRGAVPACDLVVLVAPRDLAGVAGALAVAGRLNGVPVALVVRGPAPGGMGAAEVGHALAMPVTASWPRDRRLAGTIEHGGLRIAGRTARTVRALERSLP</sequence>
<reference evidence="1 2" key="1">
    <citation type="submission" date="2023-06" db="EMBL/GenBank/DDBJ databases">
        <title>Cellulomonas sp. MW9 Whole genome sequence.</title>
        <authorList>
            <person name="Park S."/>
        </authorList>
    </citation>
    <scope>NUCLEOTIDE SEQUENCE [LARGE SCALE GENOMIC DNA]</scope>
    <source>
        <strain evidence="1 2">MW9</strain>
    </source>
</reference>
<organism evidence="1 2">
    <name type="scientific">Cellulomonas edaphi</name>
    <dbReference type="NCBI Taxonomy" id="3053468"/>
    <lineage>
        <taxon>Bacteria</taxon>
        <taxon>Bacillati</taxon>
        <taxon>Actinomycetota</taxon>
        <taxon>Actinomycetes</taxon>
        <taxon>Micrococcales</taxon>
        <taxon>Cellulomonadaceae</taxon>
        <taxon>Cellulomonas</taxon>
    </lineage>
</organism>
<dbReference type="EMBL" id="JAUCGR010000003">
    <property type="protein sequence ID" value="MDM7832290.1"/>
    <property type="molecule type" value="Genomic_DNA"/>
</dbReference>
<comment type="caution">
    <text evidence="1">The sequence shown here is derived from an EMBL/GenBank/DDBJ whole genome shotgun (WGS) entry which is preliminary data.</text>
</comment>
<name>A0ABT7S9I5_9CELL</name>
<dbReference type="RefSeq" id="WP_289447721.1">
    <property type="nucleotide sequence ID" value="NZ_JAUCGR010000003.1"/>
</dbReference>